<dbReference type="Proteomes" id="UP000000768">
    <property type="component" value="Chromosome 1"/>
</dbReference>
<dbReference type="EMBL" id="CM000760">
    <property type="protein sequence ID" value="OQU92398.1"/>
    <property type="molecule type" value="Genomic_DNA"/>
</dbReference>
<feature type="chain" id="PRO_5013300917" evidence="2">
    <location>
        <begin position="18"/>
        <end position="178"/>
    </location>
</feature>
<keyword evidence="2" id="KW-0732">Signal</keyword>
<accession>A0A1Z5S910</accession>
<gene>
    <name evidence="3" type="ORF">SORBI_3001G337701</name>
</gene>
<feature type="signal peptide" evidence="2">
    <location>
        <begin position="1"/>
        <end position="17"/>
    </location>
</feature>
<dbReference type="InParanoid" id="A0A1Z5S910"/>
<proteinExistence type="predicted"/>
<dbReference type="Gramene" id="OQU92398">
    <property type="protein sequence ID" value="OQU92398"/>
    <property type="gene ID" value="SORBI_3001G337701"/>
</dbReference>
<reference evidence="4" key="2">
    <citation type="journal article" date="2018" name="Plant J.">
        <title>The Sorghum bicolor reference genome: improved assembly, gene annotations, a transcriptome atlas, and signatures of genome organization.</title>
        <authorList>
            <person name="McCormick R.F."/>
            <person name="Truong S.K."/>
            <person name="Sreedasyam A."/>
            <person name="Jenkins J."/>
            <person name="Shu S."/>
            <person name="Sims D."/>
            <person name="Kennedy M."/>
            <person name="Amirebrahimi M."/>
            <person name="Weers B.D."/>
            <person name="McKinley B."/>
            <person name="Mattison A."/>
            <person name="Morishige D.T."/>
            <person name="Grimwood J."/>
            <person name="Schmutz J."/>
            <person name="Mullet J.E."/>
        </authorList>
    </citation>
    <scope>NUCLEOTIDE SEQUENCE [LARGE SCALE GENOMIC DNA]</scope>
    <source>
        <strain evidence="4">cv. BTx623</strain>
    </source>
</reference>
<keyword evidence="4" id="KW-1185">Reference proteome</keyword>
<evidence type="ECO:0000256" key="1">
    <source>
        <dbReference type="SAM" id="MobiDB-lite"/>
    </source>
</evidence>
<evidence type="ECO:0000313" key="4">
    <source>
        <dbReference type="Proteomes" id="UP000000768"/>
    </source>
</evidence>
<name>A0A1Z5S910_SORBI</name>
<organism evidence="3 4">
    <name type="scientific">Sorghum bicolor</name>
    <name type="common">Sorghum</name>
    <name type="synonym">Sorghum vulgare</name>
    <dbReference type="NCBI Taxonomy" id="4558"/>
    <lineage>
        <taxon>Eukaryota</taxon>
        <taxon>Viridiplantae</taxon>
        <taxon>Streptophyta</taxon>
        <taxon>Embryophyta</taxon>
        <taxon>Tracheophyta</taxon>
        <taxon>Spermatophyta</taxon>
        <taxon>Magnoliopsida</taxon>
        <taxon>Liliopsida</taxon>
        <taxon>Poales</taxon>
        <taxon>Poaceae</taxon>
        <taxon>PACMAD clade</taxon>
        <taxon>Panicoideae</taxon>
        <taxon>Andropogonodae</taxon>
        <taxon>Andropogoneae</taxon>
        <taxon>Sorghinae</taxon>
        <taxon>Sorghum</taxon>
    </lineage>
</organism>
<evidence type="ECO:0000256" key="2">
    <source>
        <dbReference type="SAM" id="SignalP"/>
    </source>
</evidence>
<protein>
    <submittedName>
        <fullName evidence="3">Uncharacterized protein</fullName>
    </submittedName>
</protein>
<reference evidence="3 4" key="1">
    <citation type="journal article" date="2009" name="Nature">
        <title>The Sorghum bicolor genome and the diversification of grasses.</title>
        <authorList>
            <person name="Paterson A.H."/>
            <person name="Bowers J.E."/>
            <person name="Bruggmann R."/>
            <person name="Dubchak I."/>
            <person name="Grimwood J."/>
            <person name="Gundlach H."/>
            <person name="Haberer G."/>
            <person name="Hellsten U."/>
            <person name="Mitros T."/>
            <person name="Poliakov A."/>
            <person name="Schmutz J."/>
            <person name="Spannagl M."/>
            <person name="Tang H."/>
            <person name="Wang X."/>
            <person name="Wicker T."/>
            <person name="Bharti A.K."/>
            <person name="Chapman J."/>
            <person name="Feltus F.A."/>
            <person name="Gowik U."/>
            <person name="Grigoriev I.V."/>
            <person name="Lyons E."/>
            <person name="Maher C.A."/>
            <person name="Martis M."/>
            <person name="Narechania A."/>
            <person name="Otillar R.P."/>
            <person name="Penning B.W."/>
            <person name="Salamov A.A."/>
            <person name="Wang Y."/>
            <person name="Zhang L."/>
            <person name="Carpita N.C."/>
            <person name="Freeling M."/>
            <person name="Gingle A.R."/>
            <person name="Hash C.T."/>
            <person name="Keller B."/>
            <person name="Klein P."/>
            <person name="Kresovich S."/>
            <person name="McCann M.C."/>
            <person name="Ming R."/>
            <person name="Peterson D.G."/>
            <person name="Mehboob-ur-Rahman"/>
            <person name="Ware D."/>
            <person name="Westhoff P."/>
            <person name="Mayer K.F."/>
            <person name="Messing J."/>
            <person name="Rokhsar D.S."/>
        </authorList>
    </citation>
    <scope>NUCLEOTIDE SEQUENCE [LARGE SCALE GENOMIC DNA]</scope>
    <source>
        <strain evidence="4">cv. BTx623</strain>
    </source>
</reference>
<dbReference type="AlphaFoldDB" id="A0A1Z5S910"/>
<feature type="region of interest" description="Disordered" evidence="1">
    <location>
        <begin position="147"/>
        <end position="178"/>
    </location>
</feature>
<sequence>MGAAASIIALHPTMCSAAAAVCPPVVGVAASVFGVGVALGATAAVCPPVVPVRAARGTAPAPWDSAVVFPANASGALPALVDASASELLAARAAWRASEVMAVLETLKPLEEKLGANIPREAKSCICVMAAAAGVCLDVFKPPTGGSVGGSSGLRTRGGAVAEPRFRGHGTGNRRAVQ</sequence>
<evidence type="ECO:0000313" key="3">
    <source>
        <dbReference type="EMBL" id="OQU92398.1"/>
    </source>
</evidence>